<name>M1D281_SOLTU</name>
<reference evidence="2" key="1">
    <citation type="journal article" date="2011" name="Nature">
        <title>Genome sequence and analysis of the tuber crop potato.</title>
        <authorList>
            <consortium name="The Potato Genome Sequencing Consortium"/>
        </authorList>
    </citation>
    <scope>NUCLEOTIDE SEQUENCE [LARGE SCALE GENOMIC DNA]</scope>
    <source>
        <strain evidence="2">cv. DM1-3 516 R44</strain>
    </source>
</reference>
<dbReference type="Gramene" id="PGSC0003DMT400079652">
    <property type="protein sequence ID" value="PGSC0003DMT400079652"/>
    <property type="gene ID" value="PGSC0003DMG402031022"/>
</dbReference>
<dbReference type="Proteomes" id="UP000011115">
    <property type="component" value="Unassembled WGS sequence"/>
</dbReference>
<protein>
    <submittedName>
        <fullName evidence="1">Uncharacterized protein</fullName>
    </submittedName>
</protein>
<evidence type="ECO:0000313" key="2">
    <source>
        <dbReference type="Proteomes" id="UP000011115"/>
    </source>
</evidence>
<reference evidence="1" key="2">
    <citation type="submission" date="2015-06" db="UniProtKB">
        <authorList>
            <consortium name="EnsemblPlants"/>
        </authorList>
    </citation>
    <scope>IDENTIFICATION</scope>
    <source>
        <strain evidence="1">DM1-3 516 R44</strain>
    </source>
</reference>
<sequence>MLFCDAEILELYIEFVVIKLSPGKEIEAATLGLGPEEAPSVRSSEMGGAAKAACSTLCFFGFCSSC</sequence>
<evidence type="ECO:0000313" key="1">
    <source>
        <dbReference type="EnsemblPlants" id="PGSC0003DMT400079652"/>
    </source>
</evidence>
<dbReference type="AlphaFoldDB" id="M1D281"/>
<organism evidence="1 2">
    <name type="scientific">Solanum tuberosum</name>
    <name type="common">Potato</name>
    <dbReference type="NCBI Taxonomy" id="4113"/>
    <lineage>
        <taxon>Eukaryota</taxon>
        <taxon>Viridiplantae</taxon>
        <taxon>Streptophyta</taxon>
        <taxon>Embryophyta</taxon>
        <taxon>Tracheophyta</taxon>
        <taxon>Spermatophyta</taxon>
        <taxon>Magnoliopsida</taxon>
        <taxon>eudicotyledons</taxon>
        <taxon>Gunneridae</taxon>
        <taxon>Pentapetalae</taxon>
        <taxon>asterids</taxon>
        <taxon>lamiids</taxon>
        <taxon>Solanales</taxon>
        <taxon>Solanaceae</taxon>
        <taxon>Solanoideae</taxon>
        <taxon>Solaneae</taxon>
        <taxon>Solanum</taxon>
    </lineage>
</organism>
<dbReference type="HOGENOM" id="CLU_2836190_0_0_1"/>
<dbReference type="InParanoid" id="M1D281"/>
<dbReference type="EnsemblPlants" id="PGSC0003DMT400079652">
    <property type="protein sequence ID" value="PGSC0003DMT400079652"/>
    <property type="gene ID" value="PGSC0003DMG402031022"/>
</dbReference>
<dbReference type="PaxDb" id="4113-PGSC0003DMT400079652"/>
<keyword evidence="2" id="KW-1185">Reference proteome</keyword>
<accession>M1D281</accession>
<proteinExistence type="predicted"/>